<dbReference type="GeneID" id="37033922"/>
<evidence type="ECO:0000256" key="4">
    <source>
        <dbReference type="ARBA" id="ARBA00022806"/>
    </source>
</evidence>
<evidence type="ECO:0000259" key="8">
    <source>
        <dbReference type="PROSITE" id="PS51194"/>
    </source>
</evidence>
<dbReference type="InParanoid" id="A0A316VWE3"/>
<evidence type="ECO:0000256" key="6">
    <source>
        <dbReference type="SAM" id="MobiDB-lite"/>
    </source>
</evidence>
<dbReference type="Gene3D" id="3.40.50.300">
    <property type="entry name" value="P-loop containing nucleotide triphosphate hydrolases"/>
    <property type="match status" value="2"/>
</dbReference>
<reference evidence="9 10" key="1">
    <citation type="journal article" date="2018" name="Mol. Biol. Evol.">
        <title>Broad Genomic Sampling Reveals a Smut Pathogenic Ancestry of the Fungal Clade Ustilaginomycotina.</title>
        <authorList>
            <person name="Kijpornyongpan T."/>
            <person name="Mondo S.J."/>
            <person name="Barry K."/>
            <person name="Sandor L."/>
            <person name="Lee J."/>
            <person name="Lipzen A."/>
            <person name="Pangilinan J."/>
            <person name="LaButti K."/>
            <person name="Hainaut M."/>
            <person name="Henrissat B."/>
            <person name="Grigoriev I.V."/>
            <person name="Spatafora J.W."/>
            <person name="Aime M.C."/>
        </authorList>
    </citation>
    <scope>NUCLEOTIDE SEQUENCE [LARGE SCALE GENOMIC DNA]</scope>
    <source>
        <strain evidence="9 10">MCA 4658</strain>
    </source>
</reference>
<dbReference type="PROSITE" id="PS51194">
    <property type="entry name" value="HELICASE_CTER"/>
    <property type="match status" value="1"/>
</dbReference>
<dbReference type="PROSITE" id="PS51192">
    <property type="entry name" value="HELICASE_ATP_BIND_1"/>
    <property type="match status" value="1"/>
</dbReference>
<protein>
    <recommendedName>
        <fullName evidence="1">RNA helicase</fullName>
        <ecNumber evidence="1">3.6.4.13</ecNumber>
    </recommendedName>
</protein>
<evidence type="ECO:0000256" key="5">
    <source>
        <dbReference type="ARBA" id="ARBA00022840"/>
    </source>
</evidence>
<evidence type="ECO:0000256" key="3">
    <source>
        <dbReference type="ARBA" id="ARBA00022801"/>
    </source>
</evidence>
<evidence type="ECO:0000256" key="2">
    <source>
        <dbReference type="ARBA" id="ARBA00022741"/>
    </source>
</evidence>
<evidence type="ECO:0000259" key="7">
    <source>
        <dbReference type="PROSITE" id="PS51192"/>
    </source>
</evidence>
<dbReference type="STRING" id="1522189.A0A316VWE3"/>
<keyword evidence="10" id="KW-1185">Reference proteome</keyword>
<dbReference type="OrthoDB" id="4726at2759"/>
<dbReference type="RefSeq" id="XP_025366935.1">
    <property type="nucleotide sequence ID" value="XM_025512052.1"/>
</dbReference>
<dbReference type="SMART" id="SM00487">
    <property type="entry name" value="DEXDc"/>
    <property type="match status" value="1"/>
</dbReference>
<dbReference type="InterPro" id="IPR011545">
    <property type="entry name" value="DEAD/DEAH_box_helicase_dom"/>
</dbReference>
<feature type="domain" description="Helicase ATP-binding" evidence="7">
    <location>
        <begin position="42"/>
        <end position="275"/>
    </location>
</feature>
<dbReference type="GO" id="GO:0016787">
    <property type="term" value="F:hydrolase activity"/>
    <property type="evidence" value="ECO:0007669"/>
    <property type="project" value="UniProtKB-KW"/>
</dbReference>
<dbReference type="AlphaFoldDB" id="A0A316VWE3"/>
<keyword evidence="5" id="KW-0067">ATP-binding</keyword>
<evidence type="ECO:0000256" key="1">
    <source>
        <dbReference type="ARBA" id="ARBA00012552"/>
    </source>
</evidence>
<dbReference type="InterPro" id="IPR027417">
    <property type="entry name" value="P-loop_NTPase"/>
</dbReference>
<accession>A0A316VWE3</accession>
<dbReference type="SUPFAM" id="SSF52540">
    <property type="entry name" value="P-loop containing nucleoside triphosphate hydrolases"/>
    <property type="match status" value="2"/>
</dbReference>
<dbReference type="PANTHER" id="PTHR47958">
    <property type="entry name" value="ATP-DEPENDENT RNA HELICASE DBP3"/>
    <property type="match status" value="1"/>
</dbReference>
<feature type="region of interest" description="Disordered" evidence="6">
    <location>
        <begin position="202"/>
        <end position="241"/>
    </location>
</feature>
<organism evidence="9 10">
    <name type="scientific">Ceraceosorus guamensis</name>
    <dbReference type="NCBI Taxonomy" id="1522189"/>
    <lineage>
        <taxon>Eukaryota</taxon>
        <taxon>Fungi</taxon>
        <taxon>Dikarya</taxon>
        <taxon>Basidiomycota</taxon>
        <taxon>Ustilaginomycotina</taxon>
        <taxon>Exobasidiomycetes</taxon>
        <taxon>Ceraceosorales</taxon>
        <taxon>Ceraceosoraceae</taxon>
        <taxon>Ceraceosorus</taxon>
    </lineage>
</organism>
<dbReference type="Proteomes" id="UP000245783">
    <property type="component" value="Unassembled WGS sequence"/>
</dbReference>
<proteinExistence type="predicted"/>
<dbReference type="InterPro" id="IPR001650">
    <property type="entry name" value="Helicase_C-like"/>
</dbReference>
<sequence length="509" mass="53514">MAPPDANVVVTKWEHLNLHIDLLRCILKYGLGPPNKIQQRALPFLLRGSDIIAQAPPTQERIASYVIPALQLTLNVLRGEPQIANNSTRGPIAVIISTTVDQATQAQRMALGLGAALGLRVHIAAGGGVEPTQEANNIVSGRPHLIVGTPQKMNEVFHHLSLRGSNVITLADIRLVVLDEVDQLIARNLADYVSTLLRALPPARGSAPRSASGDDLARSPLVSPGLPASSGPGHPYTSLENSLSTVERQTAIFSNTVPQDVLNFAQSIHLRESVRVLVRREGSGGALLATTTYGNPGSGWNAVASGAVSSPSVGSGTMGLGNNHGNTPTYQNPRLSPFRDVITDLLEDIDFGQAVVYTSSSANLEAVTYKLASKGIEALALFRGGSTTGNAYQAASHAVVGGPGSAGNVAGRKCLVVHDLAVNPRDVHQVPLVVFYDLPRSVEEYKEKISCAASAGASAGLGRPSVCINVVTGSGGSRGDVETLRSLELALGCKMGERLGLVFCWREKC</sequence>
<dbReference type="Pfam" id="PF00270">
    <property type="entry name" value="DEAD"/>
    <property type="match status" value="1"/>
</dbReference>
<evidence type="ECO:0000313" key="9">
    <source>
        <dbReference type="EMBL" id="PWN39775.1"/>
    </source>
</evidence>
<keyword evidence="3 9" id="KW-0378">Hydrolase</keyword>
<dbReference type="EMBL" id="KZ819445">
    <property type="protein sequence ID" value="PWN39775.1"/>
    <property type="molecule type" value="Genomic_DNA"/>
</dbReference>
<keyword evidence="2" id="KW-0547">Nucleotide-binding</keyword>
<dbReference type="EC" id="3.6.4.13" evidence="1"/>
<gene>
    <name evidence="9" type="ORF">IE81DRAFT_294348</name>
</gene>
<dbReference type="InterPro" id="IPR014001">
    <property type="entry name" value="Helicase_ATP-bd"/>
</dbReference>
<dbReference type="GO" id="GO:0003676">
    <property type="term" value="F:nucleic acid binding"/>
    <property type="evidence" value="ECO:0007669"/>
    <property type="project" value="InterPro"/>
</dbReference>
<keyword evidence="4" id="KW-0347">Helicase</keyword>
<name>A0A316VWE3_9BASI</name>
<feature type="domain" description="Helicase C-terminal" evidence="8">
    <location>
        <begin position="341"/>
        <end position="509"/>
    </location>
</feature>
<dbReference type="GO" id="GO:0003724">
    <property type="term" value="F:RNA helicase activity"/>
    <property type="evidence" value="ECO:0007669"/>
    <property type="project" value="UniProtKB-EC"/>
</dbReference>
<evidence type="ECO:0000313" key="10">
    <source>
        <dbReference type="Proteomes" id="UP000245783"/>
    </source>
</evidence>
<dbReference type="GO" id="GO:0005524">
    <property type="term" value="F:ATP binding"/>
    <property type="evidence" value="ECO:0007669"/>
    <property type="project" value="UniProtKB-KW"/>
</dbReference>